<reference evidence="1" key="1">
    <citation type="submission" date="2015-09" db="EMBL/GenBank/DDBJ databases">
        <title>Draft Genome Sequences of Two Novel Amoeba-resistant Intranuclear Bacteria, Candidatus Berkiella cookevillensis and Candidatus Berkiella aquae.</title>
        <authorList>
            <person name="Mehari Y.T."/>
            <person name="Arivett B.A."/>
            <person name="Farone A.L."/>
            <person name="Gunderson J.H."/>
            <person name="Farone M.B."/>
        </authorList>
    </citation>
    <scope>NUCLEOTIDE SEQUENCE [LARGE SCALE GENOMIC DNA]</scope>
    <source>
        <strain evidence="1">CC99</strain>
    </source>
</reference>
<dbReference type="SUPFAM" id="SSF48371">
    <property type="entry name" value="ARM repeat"/>
    <property type="match status" value="1"/>
</dbReference>
<dbReference type="Proteomes" id="UP000051494">
    <property type="component" value="Unassembled WGS sequence"/>
</dbReference>
<dbReference type="EMBL" id="LKHV02000001">
    <property type="protein sequence ID" value="MCS5707288.1"/>
    <property type="molecule type" value="Genomic_DNA"/>
</dbReference>
<gene>
    <name evidence="2" type="ORF">CC99x_000060</name>
    <name evidence="1" type="ORF">CC99x_01311</name>
</gene>
<accession>A0A0Q9YQ71</accession>
<sequence length="324" mass="37779">MCLFNKYKSILSFFYIIFFYIPHAYAIKIDETFNANWTGIEVVDTDHETAEKIRNHIKLPIGTPVIYSEVEKYKSSCKKFNENSINLNCSFLLYSDGSAYLNVEVVSNNNGNIYRDIPITKNKNLKIPKKLDLFYEEFDERLSFLMTNNMEIDENYHNCYLDFSDPILHGISKKIAQQCQIYNDLLLKIIRFSHNIEERRKAAILLSWSCDPNNLSYIVKWGLLFDPDAKVRNNLARAYSSRISSEKDITSLESLIPIYCNMMSFPTHMDRNKALFSMNEIIDKYPELSGSIHPKCINRISHIGEMSILENVRDEAKEILNKLK</sequence>
<protein>
    <submittedName>
        <fullName evidence="2">HEAT repeat domain-containing protein</fullName>
    </submittedName>
</protein>
<evidence type="ECO:0000313" key="2">
    <source>
        <dbReference type="EMBL" id="MCS5707288.1"/>
    </source>
</evidence>
<comment type="caution">
    <text evidence="1">The sequence shown here is derived from an EMBL/GenBank/DDBJ whole genome shotgun (WGS) entry which is preliminary data.</text>
</comment>
<dbReference type="AlphaFoldDB" id="A0A0Q9YQ71"/>
<dbReference type="OrthoDB" id="5524490at2"/>
<dbReference type="InterPro" id="IPR016024">
    <property type="entry name" value="ARM-type_fold"/>
</dbReference>
<name>A0A0Q9YQ71_9GAMM</name>
<dbReference type="STRING" id="437022.CC99x_01311"/>
<keyword evidence="3" id="KW-1185">Reference proteome</keyword>
<dbReference type="RefSeq" id="WP_057624415.1">
    <property type="nucleotide sequence ID" value="NZ_LKHV02000001.1"/>
</dbReference>
<reference evidence="2" key="2">
    <citation type="journal article" date="2016" name="Genome Announc.">
        <title>Draft Genome Sequences of Two Novel Amoeba-Resistant Intranuclear Bacteria, 'Candidatus Berkiella cookevillensis' and 'Candidatus Berkiella aquae'.</title>
        <authorList>
            <person name="Mehari Y.T."/>
            <person name="Arivett B.A."/>
            <person name="Farone A.L."/>
            <person name="Gunderson J.H."/>
            <person name="Farone M.B."/>
        </authorList>
    </citation>
    <scope>NUCLEOTIDE SEQUENCE</scope>
    <source>
        <strain evidence="2">CC99</strain>
    </source>
</reference>
<proteinExistence type="predicted"/>
<dbReference type="EMBL" id="LKHV01000005">
    <property type="protein sequence ID" value="KRG18830.1"/>
    <property type="molecule type" value="Genomic_DNA"/>
</dbReference>
<evidence type="ECO:0000313" key="3">
    <source>
        <dbReference type="Proteomes" id="UP000051494"/>
    </source>
</evidence>
<organism evidence="1">
    <name type="scientific">Candidatus Berkiella cookevillensis</name>
    <dbReference type="NCBI Taxonomy" id="437022"/>
    <lineage>
        <taxon>Bacteria</taxon>
        <taxon>Pseudomonadati</taxon>
        <taxon>Pseudomonadota</taxon>
        <taxon>Gammaproteobacteria</taxon>
        <taxon>Candidatus Berkiellales</taxon>
        <taxon>Candidatus Berkiellaceae</taxon>
        <taxon>Candidatus Berkiella</taxon>
    </lineage>
</organism>
<reference evidence="2" key="3">
    <citation type="submission" date="2021-06" db="EMBL/GenBank/DDBJ databases">
        <title>Genomic Description and Analysis of Intracellular Bacteria, Candidatus Berkiella cookevillensis and Candidatus Berkiella aquae.</title>
        <authorList>
            <person name="Kidane D.T."/>
            <person name="Mehari Y.T."/>
            <person name="Rice F.C."/>
            <person name="Arivett B.A."/>
            <person name="Farone A.L."/>
            <person name="Berk S.G."/>
            <person name="Farone M.B."/>
        </authorList>
    </citation>
    <scope>NUCLEOTIDE SEQUENCE</scope>
    <source>
        <strain evidence="2">CC99</strain>
    </source>
</reference>
<evidence type="ECO:0000313" key="1">
    <source>
        <dbReference type="EMBL" id="KRG18830.1"/>
    </source>
</evidence>